<dbReference type="SUPFAM" id="SSF103473">
    <property type="entry name" value="MFS general substrate transporter"/>
    <property type="match status" value="1"/>
</dbReference>
<feature type="transmembrane region" description="Helical" evidence="7">
    <location>
        <begin position="59"/>
        <end position="80"/>
    </location>
</feature>
<feature type="transmembrane region" description="Helical" evidence="7">
    <location>
        <begin position="92"/>
        <end position="114"/>
    </location>
</feature>
<dbReference type="PANTHER" id="PTHR43124:SF3">
    <property type="entry name" value="CHLORAMPHENICOL EFFLUX PUMP RV0191"/>
    <property type="match status" value="1"/>
</dbReference>
<sequence length="360" mass="38873">MATVGYLVTIFATVYAVSTPIITIYSSRFNRYKTLIVLMVIFLVGNTFTGLAPNYVSLVISRIMTACVAGVIISLVMTFATMIAPREKRTALVSWIFSGFSIASVFGVPIGTAISTRFGWRYAFLLVSVVSVITLVFLCVLLPKDSKAVQSSLGNQLSLLKDARIYLGIALVLFGAATMYSYYTYIRPLLTTELGFNLNNLNWLLFLIGIMNIISNQISGVLAALAGLKAMPLVFIAEVVLLILLPFSLGVKLVGLVLLLLLTLTTSLLNSPIQIHFLSVAERDYPQSLLLASSLNSIFFNFGISIGSATASSLVHSVGVANISFGGAFYAVIALILVLLLNRSIANRQQANGNDKKISD</sequence>
<name>A0A0D0Y6G2_9LACO</name>
<keyword evidence="2" id="KW-0813">Transport</keyword>
<evidence type="ECO:0000256" key="1">
    <source>
        <dbReference type="ARBA" id="ARBA00004651"/>
    </source>
</evidence>
<evidence type="ECO:0000313" key="9">
    <source>
        <dbReference type="EMBL" id="KIS03868.1"/>
    </source>
</evidence>
<dbReference type="GO" id="GO:0022857">
    <property type="term" value="F:transmembrane transporter activity"/>
    <property type="evidence" value="ECO:0007669"/>
    <property type="project" value="InterPro"/>
</dbReference>
<evidence type="ECO:0000256" key="6">
    <source>
        <dbReference type="ARBA" id="ARBA00023136"/>
    </source>
</evidence>
<feature type="transmembrane region" description="Helical" evidence="7">
    <location>
        <begin position="323"/>
        <end position="341"/>
    </location>
</feature>
<evidence type="ECO:0000256" key="3">
    <source>
        <dbReference type="ARBA" id="ARBA00022475"/>
    </source>
</evidence>
<feature type="domain" description="Major facilitator superfamily (MFS) profile" evidence="8">
    <location>
        <begin position="1"/>
        <end position="346"/>
    </location>
</feature>
<dbReference type="PANTHER" id="PTHR43124">
    <property type="entry name" value="PURINE EFFLUX PUMP PBUE"/>
    <property type="match status" value="1"/>
</dbReference>
<keyword evidence="6 7" id="KW-0472">Membrane</keyword>
<dbReference type="Proteomes" id="UP000032279">
    <property type="component" value="Unassembled WGS sequence"/>
</dbReference>
<dbReference type="InterPro" id="IPR011701">
    <property type="entry name" value="MFS"/>
</dbReference>
<dbReference type="PATRIC" id="fig|1335616.4.peg.515"/>
<keyword evidence="10" id="KW-1185">Reference proteome</keyword>
<feature type="transmembrane region" description="Helical" evidence="7">
    <location>
        <begin position="6"/>
        <end position="25"/>
    </location>
</feature>
<dbReference type="InterPro" id="IPR050189">
    <property type="entry name" value="MFS_Efflux_Transporters"/>
</dbReference>
<evidence type="ECO:0000256" key="5">
    <source>
        <dbReference type="ARBA" id="ARBA00022989"/>
    </source>
</evidence>
<protein>
    <recommendedName>
        <fullName evidence="8">Major facilitator superfamily (MFS) profile domain-containing protein</fullName>
    </recommendedName>
</protein>
<keyword evidence="3" id="KW-1003">Cell membrane</keyword>
<feature type="transmembrane region" description="Helical" evidence="7">
    <location>
        <begin position="203"/>
        <end position="226"/>
    </location>
</feature>
<comment type="subcellular location">
    <subcellularLocation>
        <location evidence="1">Cell membrane</location>
        <topology evidence="1">Multi-pass membrane protein</topology>
    </subcellularLocation>
</comment>
<feature type="transmembrane region" description="Helical" evidence="7">
    <location>
        <begin position="32"/>
        <end position="53"/>
    </location>
</feature>
<dbReference type="Gene3D" id="1.20.1250.20">
    <property type="entry name" value="MFS general substrate transporter like domains"/>
    <property type="match status" value="1"/>
</dbReference>
<accession>A0A0D0Y6G2</accession>
<feature type="transmembrane region" description="Helical" evidence="7">
    <location>
        <begin position="233"/>
        <end position="251"/>
    </location>
</feature>
<dbReference type="PROSITE" id="PS50850">
    <property type="entry name" value="MFS"/>
    <property type="match status" value="1"/>
</dbReference>
<proteinExistence type="predicted"/>
<organism evidence="9 10">
    <name type="scientific">Paucilactobacillus wasatchensis</name>
    <dbReference type="NCBI Taxonomy" id="1335616"/>
    <lineage>
        <taxon>Bacteria</taxon>
        <taxon>Bacillati</taxon>
        <taxon>Bacillota</taxon>
        <taxon>Bacilli</taxon>
        <taxon>Lactobacillales</taxon>
        <taxon>Lactobacillaceae</taxon>
        <taxon>Paucilactobacillus</taxon>
    </lineage>
</organism>
<dbReference type="Pfam" id="PF07690">
    <property type="entry name" value="MFS_1"/>
    <property type="match status" value="1"/>
</dbReference>
<keyword evidence="5 7" id="KW-1133">Transmembrane helix</keyword>
<dbReference type="AlphaFoldDB" id="A0A0D0Y6G2"/>
<dbReference type="EMBL" id="AWTT01000008">
    <property type="protein sequence ID" value="KIS03868.1"/>
    <property type="molecule type" value="Genomic_DNA"/>
</dbReference>
<dbReference type="GO" id="GO:0005886">
    <property type="term" value="C:plasma membrane"/>
    <property type="evidence" value="ECO:0007669"/>
    <property type="project" value="UniProtKB-SubCell"/>
</dbReference>
<keyword evidence="4 7" id="KW-0812">Transmembrane</keyword>
<reference evidence="9 10" key="1">
    <citation type="submission" date="2013-08" db="EMBL/GenBank/DDBJ databases">
        <title>Lactobacillus wasatchii sp. WDC04, a late gas producing bacteria isolated from aged chedder cheese.</title>
        <authorList>
            <person name="Oberg C.J."/>
            <person name="Culumber M."/>
            <person name="McMahon D.J."/>
            <person name="Broadbent J.R."/>
            <person name="Oberg T.S."/>
            <person name="Ortaki F."/>
        </authorList>
    </citation>
    <scope>NUCLEOTIDE SEQUENCE [LARGE SCALE GENOMIC DNA]</scope>
    <source>
        <strain evidence="9 10">WDC04</strain>
    </source>
</reference>
<dbReference type="InterPro" id="IPR020846">
    <property type="entry name" value="MFS_dom"/>
</dbReference>
<evidence type="ECO:0000256" key="4">
    <source>
        <dbReference type="ARBA" id="ARBA00022692"/>
    </source>
</evidence>
<dbReference type="InterPro" id="IPR036259">
    <property type="entry name" value="MFS_trans_sf"/>
</dbReference>
<evidence type="ECO:0000256" key="7">
    <source>
        <dbReference type="SAM" id="Phobius"/>
    </source>
</evidence>
<gene>
    <name evidence="9" type="ORF">WDC_0515</name>
</gene>
<evidence type="ECO:0000313" key="10">
    <source>
        <dbReference type="Proteomes" id="UP000032279"/>
    </source>
</evidence>
<comment type="caution">
    <text evidence="9">The sequence shown here is derived from an EMBL/GenBank/DDBJ whole genome shotgun (WGS) entry which is preliminary data.</text>
</comment>
<dbReference type="STRING" id="1335616.WDC_0515"/>
<dbReference type="CDD" id="cd17324">
    <property type="entry name" value="MFS_NepI_like"/>
    <property type="match status" value="1"/>
</dbReference>
<feature type="transmembrane region" description="Helical" evidence="7">
    <location>
        <begin position="120"/>
        <end position="142"/>
    </location>
</feature>
<evidence type="ECO:0000256" key="2">
    <source>
        <dbReference type="ARBA" id="ARBA00022448"/>
    </source>
</evidence>
<evidence type="ECO:0000259" key="8">
    <source>
        <dbReference type="PROSITE" id="PS50850"/>
    </source>
</evidence>
<feature type="transmembrane region" description="Helical" evidence="7">
    <location>
        <begin position="163"/>
        <end position="183"/>
    </location>
</feature>